<sequence length="300" mass="33650">MAGALPHTGRMPTPRLSDLTPTQVVQVQDALLQNADNLLRSAIAVLDLGNAGLARSLAILALEESGKAIAIHQRRVEMAYEPEGTPFVDQPLRQLWGRHEEKLRRVHRFLVQEDYWFDVEPPDPDANLAILGTIEEWSKNQNVMKQKGFYVDVEGGIIVSPSDEVDNQGLRDIIGRVHQIGWQLRLGEHIEAKQQAECAEPTPPASPENIKEIRKLLMNAMGDDGFDETTLDVLRHGRPGMTLNNDAYRLRLPSPGSNPFQNMGKPGYEAQTRELLRLGEENELPDEDSTPGDQYIRTER</sequence>
<accession>A0ABN6U4R3</accession>
<dbReference type="EMBL" id="AP026978">
    <property type="protein sequence ID" value="BDU00146.1"/>
    <property type="molecule type" value="Genomic_DNA"/>
</dbReference>
<name>A0ABN6U4R3_9NOCA</name>
<dbReference type="NCBIfam" id="TIGR04498">
    <property type="entry name" value="AbiV_defense"/>
    <property type="match status" value="1"/>
</dbReference>
<dbReference type="InterPro" id="IPR030987">
    <property type="entry name" value="AbiV"/>
</dbReference>
<keyword evidence="3" id="KW-1185">Reference proteome</keyword>
<feature type="compositionally biased region" description="Basic and acidic residues" evidence="1">
    <location>
        <begin position="271"/>
        <end position="280"/>
    </location>
</feature>
<evidence type="ECO:0000313" key="3">
    <source>
        <dbReference type="Proteomes" id="UP001317870"/>
    </source>
</evidence>
<proteinExistence type="predicted"/>
<feature type="region of interest" description="Disordered" evidence="1">
    <location>
        <begin position="251"/>
        <end position="300"/>
    </location>
</feature>
<feature type="compositionally biased region" description="Acidic residues" evidence="1">
    <location>
        <begin position="281"/>
        <end position="290"/>
    </location>
</feature>
<organism evidence="2 3">
    <name type="scientific">Nocardia sputorum</name>
    <dbReference type="NCBI Taxonomy" id="2984338"/>
    <lineage>
        <taxon>Bacteria</taxon>
        <taxon>Bacillati</taxon>
        <taxon>Actinomycetota</taxon>
        <taxon>Actinomycetes</taxon>
        <taxon>Mycobacteriales</taxon>
        <taxon>Nocardiaceae</taxon>
        <taxon>Nocardia</taxon>
    </lineage>
</organism>
<reference evidence="2 3" key="1">
    <citation type="submission" date="2022-11" db="EMBL/GenBank/DDBJ databases">
        <title>Genome Sequencing of Nocardia sp. ON39_IFM12276 and assembly.</title>
        <authorList>
            <person name="Shimojima M."/>
            <person name="Toyokawa M."/>
            <person name="Uesaka K."/>
        </authorList>
    </citation>
    <scope>NUCLEOTIDE SEQUENCE [LARGE SCALE GENOMIC DNA]</scope>
    <source>
        <strain evidence="2 3">IFM 12276</strain>
    </source>
</reference>
<protein>
    <recommendedName>
        <fullName evidence="4">AbiV family abortive infection protein</fullName>
    </recommendedName>
</protein>
<dbReference type="Proteomes" id="UP001317870">
    <property type="component" value="Chromosome"/>
</dbReference>
<evidence type="ECO:0008006" key="4">
    <source>
        <dbReference type="Google" id="ProtNLM"/>
    </source>
</evidence>
<gene>
    <name evidence="2" type="ORF">IFM12276_31740</name>
</gene>
<evidence type="ECO:0000313" key="2">
    <source>
        <dbReference type="EMBL" id="BDU00146.1"/>
    </source>
</evidence>
<evidence type="ECO:0000256" key="1">
    <source>
        <dbReference type="SAM" id="MobiDB-lite"/>
    </source>
</evidence>
<dbReference type="Pfam" id="PF18728">
    <property type="entry name" value="HEPN_AbiV"/>
    <property type="match status" value="1"/>
</dbReference>